<dbReference type="PANTHER" id="PTHR34551">
    <property type="entry name" value="GLUTAMATE-RICH 3"/>
    <property type="match status" value="1"/>
</dbReference>
<feature type="compositionally biased region" description="Basic and acidic residues" evidence="1">
    <location>
        <begin position="752"/>
        <end position="765"/>
    </location>
</feature>
<evidence type="ECO:0000313" key="4">
    <source>
        <dbReference type="RefSeq" id="XP_035667786.1"/>
    </source>
</evidence>
<sequence length="1192" mass="132085">MEVEECREYGYSLVRTIAAGRFGDIKQATIMDSMPTRRGHGLGHTRHQQDIHVAVKIYNKGKPNYELFQREADMLQKLEHPHVMYVHQCFFTIDRAYLVMEYCGMNGRLGEFIQQYRAGRGVGLAEDVVRHFTLQLVDGMKYVHKRGIVHRDLTADNVLLDDKYNLKITGFNYATQLEKGCELVSRNEPNFLENMKTSALEYTPPEILCQEEYLGKPADVWSMGVVFYMMVAGEKPFIAPPHEFPLVRVDLYAKEICERQPIYDNFMVSKEAKRLARKLLQLDPAKRPTLRQLRGSLSNWVYLALGPNQVENIARAHKRKYEKLENIARAHKRKYQQQGRAEKGETVAGDQGETDPEPLFIHRTYDFMEETPAPLRSTPELVHRRYSDKCEALIINRTKPRDAEDNVNTRKVDDDASHADSDRSGNVDADLSTRKRRGRDASHADRSGKVDADLSAGKRRGRDASHADSDRSGNVDADLSTRKRRGRDASHADRSGKVDADLSARKRRGRDASHADRSGNVDADLSAHKRRGRDASHAESDRSGNVDADSSAHKRRGRRLVFMTQKGVENLMERNTFAPKPPSERKCAVADEVAPPSGHHPSSQMTQKDIGDLGAGFVPKPPQGKKSAGVAAPQSGQHPSSQMTRTQKDIGDLGADFVPKPPPGKKSVGVAAPPSGQPQSSRAQIRKRERMESVSKREKGGELPANKTSRFRAPIPSPGLTPPPECLDQVEPDGDCKPSYLEGSGLSVKLLSDGRKRIPMTKKDVGGTGPVPKPPPGKKSAGVAAPQSGQLQSSRAQTRKREGRVPQESVSKREKGGELPANKTSRFRAHIPSPCLTPPPECLTQVEPEDSELMYQGGCGSTMKLSPGTAGMVRPPYGQRPSSRAQIRKKERMESGSKREEDGTLTANKTFRFQARVPSPDLTPPPECLDLEPNEDERKTAPMTQKSIDSLTDATTFTPKPPPRKKSTAAGMVARPSGQHQSSQASRAQITLKHRRVISPNGPTENVKSSKGGSQVAHSTTFRWHSERPSPCLTPPPECLVQEEPADGVLGDSGPSLKRSTPMGSQRHPDVGPREEERGDGEDGSERRSNIRGTKSRSDRDMKRTSRKSEGDVRSAMKRTEANVSQRMDDSSTRKRGKSRSQRHNQDGAEADVDGGHALRKTSGRVLLPPVDAKQKKRLDGRARLPPINRRS</sequence>
<keyword evidence="3" id="KW-1185">Reference proteome</keyword>
<feature type="compositionally biased region" description="Basic and acidic residues" evidence="1">
    <location>
        <begin position="533"/>
        <end position="544"/>
    </location>
</feature>
<feature type="compositionally biased region" description="Basic and acidic residues" evidence="1">
    <location>
        <begin position="891"/>
        <end position="902"/>
    </location>
</feature>
<dbReference type="PANTHER" id="PTHR34551:SF2">
    <property type="entry name" value="GLUTAMATE RICH 3"/>
    <property type="match status" value="1"/>
</dbReference>
<feature type="compositionally biased region" description="Pro residues" evidence="1">
    <location>
        <begin position="715"/>
        <end position="725"/>
    </location>
</feature>
<feature type="compositionally biased region" description="Polar residues" evidence="1">
    <location>
        <begin position="787"/>
        <end position="796"/>
    </location>
</feature>
<dbReference type="InterPro" id="IPR008266">
    <property type="entry name" value="Tyr_kinase_AS"/>
</dbReference>
<dbReference type="PROSITE" id="PS00109">
    <property type="entry name" value="PROTEIN_KINASE_TYR"/>
    <property type="match status" value="1"/>
</dbReference>
<dbReference type="KEGG" id="bfo:118410315"/>
<feature type="compositionally biased region" description="Basic and acidic residues" evidence="1">
    <location>
        <begin position="1067"/>
        <end position="1077"/>
    </location>
</feature>
<proteinExistence type="predicted"/>
<feature type="domain" description="Protein kinase" evidence="2">
    <location>
        <begin position="11"/>
        <end position="301"/>
    </location>
</feature>
<dbReference type="GO" id="GO:0005524">
    <property type="term" value="F:ATP binding"/>
    <property type="evidence" value="ECO:0007669"/>
    <property type="project" value="InterPro"/>
</dbReference>
<feature type="compositionally biased region" description="Basic and acidic residues" evidence="1">
    <location>
        <begin position="799"/>
        <end position="817"/>
    </location>
</feature>
<feature type="compositionally biased region" description="Polar residues" evidence="1">
    <location>
        <begin position="942"/>
        <end position="953"/>
    </location>
</feature>
<feature type="compositionally biased region" description="Basic and acidic residues" evidence="1">
    <location>
        <begin position="1096"/>
        <end position="1133"/>
    </location>
</feature>
<evidence type="ECO:0000256" key="1">
    <source>
        <dbReference type="SAM" id="MobiDB-lite"/>
    </source>
</evidence>
<accession>A0A9J7MHI2</accession>
<evidence type="ECO:0000313" key="3">
    <source>
        <dbReference type="Proteomes" id="UP000001554"/>
    </source>
</evidence>
<dbReference type="PROSITE" id="PS50011">
    <property type="entry name" value="PROTEIN_KINASE_DOM"/>
    <property type="match status" value="1"/>
</dbReference>
<organism evidence="3 4">
    <name type="scientific">Branchiostoma floridae</name>
    <name type="common">Florida lancelet</name>
    <name type="synonym">Amphioxus</name>
    <dbReference type="NCBI Taxonomy" id="7739"/>
    <lineage>
        <taxon>Eukaryota</taxon>
        <taxon>Metazoa</taxon>
        <taxon>Chordata</taxon>
        <taxon>Cephalochordata</taxon>
        <taxon>Leptocardii</taxon>
        <taxon>Amphioxiformes</taxon>
        <taxon>Branchiostomatidae</taxon>
        <taxon>Branchiostoma</taxon>
    </lineage>
</organism>
<dbReference type="Gene3D" id="1.10.510.10">
    <property type="entry name" value="Transferase(Phosphotransferase) domain 1"/>
    <property type="match status" value="1"/>
</dbReference>
<protein>
    <submittedName>
        <fullName evidence="4">Uncharacterized protein LOC118410315 isoform X1</fullName>
    </submittedName>
</protein>
<name>A0A9J7MHI2_BRAFL</name>
<feature type="compositionally biased region" description="Basic residues" evidence="1">
    <location>
        <begin position="1134"/>
        <end position="1143"/>
    </location>
</feature>
<feature type="compositionally biased region" description="Basic and acidic residues" evidence="1">
    <location>
        <begin position="439"/>
        <end position="452"/>
    </location>
</feature>
<dbReference type="AlphaFoldDB" id="A0A9J7MHI2"/>
<feature type="compositionally biased region" description="Basic and acidic residues" evidence="1">
    <location>
        <begin position="462"/>
        <end position="473"/>
    </location>
</feature>
<dbReference type="InterPro" id="IPR011009">
    <property type="entry name" value="Kinase-like_dom_sf"/>
</dbReference>
<dbReference type="GeneID" id="118410315"/>
<feature type="compositionally biased region" description="Polar residues" evidence="1">
    <location>
        <begin position="978"/>
        <end position="989"/>
    </location>
</feature>
<dbReference type="Proteomes" id="UP000001554">
    <property type="component" value="Chromosome 2"/>
</dbReference>
<feature type="compositionally biased region" description="Basic and acidic residues" evidence="1">
    <location>
        <begin position="689"/>
        <end position="701"/>
    </location>
</feature>
<dbReference type="GO" id="GO:0004672">
    <property type="term" value="F:protein kinase activity"/>
    <property type="evidence" value="ECO:0007669"/>
    <property type="project" value="InterPro"/>
</dbReference>
<reference evidence="3" key="1">
    <citation type="journal article" date="2020" name="Nat. Ecol. Evol.">
        <title>Deeply conserved synteny resolves early events in vertebrate evolution.</title>
        <authorList>
            <person name="Simakov O."/>
            <person name="Marletaz F."/>
            <person name="Yue J.X."/>
            <person name="O'Connell B."/>
            <person name="Jenkins J."/>
            <person name="Brandt A."/>
            <person name="Calef R."/>
            <person name="Tung C.H."/>
            <person name="Huang T.K."/>
            <person name="Schmutz J."/>
            <person name="Satoh N."/>
            <person name="Yu J.K."/>
            <person name="Putnam N.H."/>
            <person name="Green R.E."/>
            <person name="Rokhsar D.S."/>
        </authorList>
    </citation>
    <scope>NUCLEOTIDE SEQUENCE [LARGE SCALE GENOMIC DNA]</scope>
    <source>
        <strain evidence="3">S238N-H82</strain>
    </source>
</reference>
<feature type="region of interest" description="Disordered" evidence="1">
    <location>
        <begin position="332"/>
        <end position="357"/>
    </location>
</feature>
<dbReference type="RefSeq" id="XP_035667786.1">
    <property type="nucleotide sequence ID" value="XM_035811893.1"/>
</dbReference>
<dbReference type="Pfam" id="PF00069">
    <property type="entry name" value="Pkinase"/>
    <property type="match status" value="1"/>
</dbReference>
<dbReference type="SUPFAM" id="SSF56112">
    <property type="entry name" value="Protein kinase-like (PK-like)"/>
    <property type="match status" value="1"/>
</dbReference>
<dbReference type="OMA" id="HIEDAVF"/>
<dbReference type="InterPro" id="IPR000719">
    <property type="entry name" value="Prot_kinase_dom"/>
</dbReference>
<evidence type="ECO:0000259" key="2">
    <source>
        <dbReference type="PROSITE" id="PS50011"/>
    </source>
</evidence>
<feature type="compositionally biased region" description="Polar residues" evidence="1">
    <location>
        <begin position="1001"/>
        <end position="1023"/>
    </location>
</feature>
<feature type="region of interest" description="Disordered" evidence="1">
    <location>
        <begin position="401"/>
        <end position="1192"/>
    </location>
</feature>
<gene>
    <name evidence="4" type="primary">LOC118410315</name>
</gene>
<feature type="compositionally biased region" description="Basic and acidic residues" evidence="1">
    <location>
        <begin position="487"/>
        <end position="519"/>
    </location>
</feature>
<reference evidence="4" key="2">
    <citation type="submission" date="2025-08" db="UniProtKB">
        <authorList>
            <consortium name="RefSeq"/>
        </authorList>
    </citation>
    <scope>IDENTIFICATION</scope>
    <source>
        <strain evidence="4">S238N-H82</strain>
        <tissue evidence="4">Testes</tissue>
    </source>
</reference>
<feature type="compositionally biased region" description="Polar residues" evidence="1">
    <location>
        <begin position="634"/>
        <end position="645"/>
    </location>
</feature>
<feature type="compositionally biased region" description="Basic and acidic residues" evidence="1">
    <location>
        <begin position="401"/>
        <end position="425"/>
    </location>
</feature>